<feature type="compositionally biased region" description="Low complexity" evidence="1">
    <location>
        <begin position="287"/>
        <end position="296"/>
    </location>
</feature>
<dbReference type="Proteomes" id="UP000290407">
    <property type="component" value="Unassembled WGS sequence"/>
</dbReference>
<sequence>MNYIRLIQSFWAKHSQDYFTGNETLLYGRLVALFNEAGEGEKWPDSMRYMDGHLCTQTGLSPNTLDKARKVLVSRGLIEFEGSGKGFRIGGNYRLIAPASSSKRSSISSSKTSSNFEELPERTSNSEEHLPQVPQQEPQEDPQQVPQQEPQNLRNSHIYKEYQTPNSQTDQTVNAGNAGERRFSVSQQSPGETPPPPIPPAPLAIPIPAGKVYGDGRVQAECLDYYAQFPDEYPRSIYVPFLRYWTSIVRKGIPENIGLEKWQTMDDWDIADRLGRWHKRDLDDQQKQQYANAKNNPGNANRTAGPRIPVPATADPAQPTRSGFNRRVTD</sequence>
<feature type="region of interest" description="Disordered" evidence="1">
    <location>
        <begin position="183"/>
        <end position="203"/>
    </location>
</feature>
<dbReference type="RefSeq" id="WP_129599270.1">
    <property type="nucleotide sequence ID" value="NZ_SBLB01000001.1"/>
</dbReference>
<evidence type="ECO:0000313" key="2">
    <source>
        <dbReference type="EMBL" id="RYC70831.1"/>
    </source>
</evidence>
<keyword evidence="3" id="KW-1185">Reference proteome</keyword>
<dbReference type="EMBL" id="SBLB01000001">
    <property type="protein sequence ID" value="RYC70831.1"/>
    <property type="molecule type" value="Genomic_DNA"/>
</dbReference>
<organism evidence="2 3">
    <name type="scientific">Spirosoma sordidisoli</name>
    <dbReference type="NCBI Taxonomy" id="2502893"/>
    <lineage>
        <taxon>Bacteria</taxon>
        <taxon>Pseudomonadati</taxon>
        <taxon>Bacteroidota</taxon>
        <taxon>Cytophagia</taxon>
        <taxon>Cytophagales</taxon>
        <taxon>Cytophagaceae</taxon>
        <taxon>Spirosoma</taxon>
    </lineage>
</organism>
<feature type="compositionally biased region" description="Low complexity" evidence="1">
    <location>
        <begin position="100"/>
        <end position="114"/>
    </location>
</feature>
<reference evidence="2 3" key="1">
    <citation type="submission" date="2019-01" db="EMBL/GenBank/DDBJ databases">
        <title>Spirosoma flava sp. nov., a propanil-degrading bacterium isolated from herbicide-contaminated soil.</title>
        <authorList>
            <person name="Zhang L."/>
            <person name="Jiang J.-D."/>
        </authorList>
    </citation>
    <scope>NUCLEOTIDE SEQUENCE [LARGE SCALE GENOMIC DNA]</scope>
    <source>
        <strain evidence="2 3">TY50</strain>
    </source>
</reference>
<comment type="caution">
    <text evidence="2">The sequence shown here is derived from an EMBL/GenBank/DDBJ whole genome shotgun (WGS) entry which is preliminary data.</text>
</comment>
<accession>A0A4Q2USH6</accession>
<dbReference type="AlphaFoldDB" id="A0A4Q2USH6"/>
<evidence type="ECO:0000256" key="1">
    <source>
        <dbReference type="SAM" id="MobiDB-lite"/>
    </source>
</evidence>
<feature type="region of interest" description="Disordered" evidence="1">
    <location>
        <begin position="283"/>
        <end position="330"/>
    </location>
</feature>
<name>A0A4Q2USH6_9BACT</name>
<protein>
    <recommendedName>
        <fullName evidence="4">Helix-turn-helix domain-containing protein</fullName>
    </recommendedName>
</protein>
<gene>
    <name evidence="2" type="ORF">EQG79_01385</name>
</gene>
<evidence type="ECO:0000313" key="3">
    <source>
        <dbReference type="Proteomes" id="UP000290407"/>
    </source>
</evidence>
<evidence type="ECO:0008006" key="4">
    <source>
        <dbReference type="Google" id="ProtNLM"/>
    </source>
</evidence>
<feature type="compositionally biased region" description="Low complexity" evidence="1">
    <location>
        <begin position="131"/>
        <end position="150"/>
    </location>
</feature>
<feature type="compositionally biased region" description="Basic and acidic residues" evidence="1">
    <location>
        <begin position="119"/>
        <end position="130"/>
    </location>
</feature>
<proteinExistence type="predicted"/>
<feature type="compositionally biased region" description="Pro residues" evidence="1">
    <location>
        <begin position="192"/>
        <end position="203"/>
    </location>
</feature>
<feature type="region of interest" description="Disordered" evidence="1">
    <location>
        <begin position="99"/>
        <end position="150"/>
    </location>
</feature>